<evidence type="ECO:0008006" key="3">
    <source>
        <dbReference type="Google" id="ProtNLM"/>
    </source>
</evidence>
<dbReference type="InterPro" id="IPR023606">
    <property type="entry name" value="CoA-Trfase_III_dom_1_sf"/>
</dbReference>
<dbReference type="EMBL" id="UINC01001372">
    <property type="protein sequence ID" value="SUZ78966.1"/>
    <property type="molecule type" value="Genomic_DNA"/>
</dbReference>
<evidence type="ECO:0000256" key="1">
    <source>
        <dbReference type="ARBA" id="ARBA00022679"/>
    </source>
</evidence>
<keyword evidence="1" id="KW-0808">Transferase</keyword>
<proteinExistence type="predicted"/>
<protein>
    <recommendedName>
        <fullName evidence="3">CoA transferase</fullName>
    </recommendedName>
</protein>
<dbReference type="AlphaFoldDB" id="A0A381QI11"/>
<sequence length="363" mass="39752">MAGARVIKIEQTRGEPLRARGDSLPYAALNSCKEAVTLDLKSIEGHEMFLGLATSADVVLVNYAPGVPEKLKIDAQSLWNVNPKLVFAHASGFGLSGPDSAQTAMDITVQAHMGPMSVTGYPEQPPVKAGVAFIDFLGGAHLYGAIVSALFDVERTGKGRLVETSMAEATYHTLCSNMLSWHQTGSAPRTGNKHAAMGVAPYDVYQCSDGHVALISVTNRHWRSVLEVIGRTDLFEDPRFRHNTDRAKHMGAVDELVEEWTRQRSREDVTSLFGAAGVPIAVVRGVDEVVNDEHLIERQFLQWVVHPTLGEIPLPHSPLRFHGSSLRDLDLFRAIGEDNESVYGEFLDLDADEIRALHERGVV</sequence>
<dbReference type="PANTHER" id="PTHR48207">
    <property type="entry name" value="SUCCINATE--HYDROXYMETHYLGLUTARATE COA-TRANSFERASE"/>
    <property type="match status" value="1"/>
</dbReference>
<dbReference type="InterPro" id="IPR050483">
    <property type="entry name" value="CoA-transferase_III_domain"/>
</dbReference>
<dbReference type="PANTHER" id="PTHR48207:SF3">
    <property type="entry name" value="SUCCINATE--HYDROXYMETHYLGLUTARATE COA-TRANSFERASE"/>
    <property type="match status" value="1"/>
</dbReference>
<organism evidence="2">
    <name type="scientific">marine metagenome</name>
    <dbReference type="NCBI Taxonomy" id="408172"/>
    <lineage>
        <taxon>unclassified sequences</taxon>
        <taxon>metagenomes</taxon>
        <taxon>ecological metagenomes</taxon>
    </lineage>
</organism>
<dbReference type="GO" id="GO:0008410">
    <property type="term" value="F:CoA-transferase activity"/>
    <property type="evidence" value="ECO:0007669"/>
    <property type="project" value="TreeGrafter"/>
</dbReference>
<evidence type="ECO:0000313" key="2">
    <source>
        <dbReference type="EMBL" id="SUZ78966.1"/>
    </source>
</evidence>
<dbReference type="Gene3D" id="3.40.50.10540">
    <property type="entry name" value="Crotonobetainyl-coa:carnitine coa-transferase, domain 1"/>
    <property type="match status" value="1"/>
</dbReference>
<dbReference type="Gene3D" id="3.30.1540.10">
    <property type="entry name" value="formyl-coa transferase, domain 3"/>
    <property type="match status" value="1"/>
</dbReference>
<dbReference type="InterPro" id="IPR044855">
    <property type="entry name" value="CoA-Trfase_III_dom3_sf"/>
</dbReference>
<reference evidence="2" key="1">
    <citation type="submission" date="2018-05" db="EMBL/GenBank/DDBJ databases">
        <authorList>
            <person name="Lanie J.A."/>
            <person name="Ng W.-L."/>
            <person name="Kazmierczak K.M."/>
            <person name="Andrzejewski T.M."/>
            <person name="Davidsen T.M."/>
            <person name="Wayne K.J."/>
            <person name="Tettelin H."/>
            <person name="Glass J.I."/>
            <person name="Rusch D."/>
            <person name="Podicherti R."/>
            <person name="Tsui H.-C.T."/>
            <person name="Winkler M.E."/>
        </authorList>
    </citation>
    <scope>NUCLEOTIDE SEQUENCE</scope>
</reference>
<name>A0A381QI11_9ZZZZ</name>
<accession>A0A381QI11</accession>
<dbReference type="InterPro" id="IPR003673">
    <property type="entry name" value="CoA-Trfase_fam_III"/>
</dbReference>
<dbReference type="Pfam" id="PF02515">
    <property type="entry name" value="CoA_transf_3"/>
    <property type="match status" value="1"/>
</dbReference>
<dbReference type="SUPFAM" id="SSF89796">
    <property type="entry name" value="CoA-transferase family III (CaiB/BaiF)"/>
    <property type="match status" value="1"/>
</dbReference>
<gene>
    <name evidence="2" type="ORF">METZ01_LOCUS31820</name>
</gene>